<evidence type="ECO:0000259" key="9">
    <source>
        <dbReference type="Pfam" id="PF12821"/>
    </source>
</evidence>
<dbReference type="InterPro" id="IPR050539">
    <property type="entry name" value="ThrE_Dicarb/AminoAcid_Exp"/>
</dbReference>
<dbReference type="RefSeq" id="WP_051570487.1">
    <property type="nucleotide sequence ID" value="NZ_KK073874.1"/>
</dbReference>
<protein>
    <recommendedName>
        <fullName evidence="12">Threonine/serine exporter family protein</fullName>
    </recommendedName>
</protein>
<dbReference type="GO" id="GO:0022857">
    <property type="term" value="F:transmembrane transporter activity"/>
    <property type="evidence" value="ECO:0007669"/>
    <property type="project" value="InterPro"/>
</dbReference>
<evidence type="ECO:0000256" key="4">
    <source>
        <dbReference type="ARBA" id="ARBA00022989"/>
    </source>
</evidence>
<comment type="caution">
    <text evidence="10">The sequence shown here is derived from an EMBL/GenBank/DDBJ whole genome shotgun (WGS) entry which is preliminary data.</text>
</comment>
<dbReference type="GO" id="GO:0005886">
    <property type="term" value="C:plasma membrane"/>
    <property type="evidence" value="ECO:0007669"/>
    <property type="project" value="UniProtKB-SubCell"/>
</dbReference>
<feature type="transmembrane region" description="Helical" evidence="7">
    <location>
        <begin position="366"/>
        <end position="382"/>
    </location>
</feature>
<keyword evidence="5 7" id="KW-0472">Membrane</keyword>
<keyword evidence="4 7" id="KW-1133">Transmembrane helix</keyword>
<dbReference type="GO" id="GO:0015744">
    <property type="term" value="P:succinate transport"/>
    <property type="evidence" value="ECO:0007669"/>
    <property type="project" value="TreeGrafter"/>
</dbReference>
<feature type="transmembrane region" description="Helical" evidence="7">
    <location>
        <begin position="312"/>
        <end position="335"/>
    </location>
</feature>
<dbReference type="InterPro" id="IPR010619">
    <property type="entry name" value="ThrE-like_N"/>
</dbReference>
<dbReference type="AlphaFoldDB" id="A0A010YQC5"/>
<dbReference type="Pfam" id="PF06738">
    <property type="entry name" value="ThrE"/>
    <property type="match status" value="1"/>
</dbReference>
<feature type="transmembrane region" description="Helical" evidence="7">
    <location>
        <begin position="394"/>
        <end position="412"/>
    </location>
</feature>
<feature type="transmembrane region" description="Helical" evidence="7">
    <location>
        <begin position="271"/>
        <end position="292"/>
    </location>
</feature>
<keyword evidence="2" id="KW-1003">Cell membrane</keyword>
<dbReference type="Proteomes" id="UP000021053">
    <property type="component" value="Unassembled WGS sequence"/>
</dbReference>
<proteinExistence type="inferred from homology"/>
<feature type="transmembrane region" description="Helical" evidence="7">
    <location>
        <begin position="240"/>
        <end position="259"/>
    </location>
</feature>
<evidence type="ECO:0000313" key="10">
    <source>
        <dbReference type="EMBL" id="EXG82395.1"/>
    </source>
</evidence>
<feature type="domain" description="Threonine/Serine exporter ThrE" evidence="9">
    <location>
        <begin position="319"/>
        <end position="446"/>
    </location>
</feature>
<sequence>MRPGSLVRWARGAVAREAQVLLRGGEPTVELLRHLGPDVPTDAQVLEVLDLCIQVGEVLLSTGEPVGETSATMTGLAAACGLPTVDVDITFNAITMCFHRGNVAAPVTTMRLATYGTTDLTRIALITGIVDQVTRSRMTVPAAVAAVSEAVNARHPYPRWVATAGLAGLAAAVAVLLGGSAVIAATAFAVTALIDRLGVVLQRRDVAPFFLQVTGALMSTVATLGLLAAGALPGDTQPSLVIAAGLTALLSGLTLVGTVQDAISGFYVTAAGRAAEITLLSAGLLVGVILGLKLGLVFDLDLDPAEPLRADMAGFVLTTVAAALSAALFALAGYAPLRSLPAAFVVGGTAWAAYAAVIMLTDVGPVAASGVAATVVGLATGLSRRGSGRRTQVIVLSGIIPLLPGLTAYRGFYQLAGDDVVSGLVTLVLALSIGLAVAAGVALGDLIARPAPTRRRARPRTKDHLPR</sequence>
<evidence type="ECO:0000256" key="5">
    <source>
        <dbReference type="ARBA" id="ARBA00023136"/>
    </source>
</evidence>
<evidence type="ECO:0000256" key="6">
    <source>
        <dbReference type="ARBA" id="ARBA00034125"/>
    </source>
</evidence>
<comment type="similarity">
    <text evidence="6">Belongs to the ThrE exporter (TC 2.A.79) family.</text>
</comment>
<keyword evidence="3 7" id="KW-0812">Transmembrane</keyword>
<evidence type="ECO:0000259" key="8">
    <source>
        <dbReference type="Pfam" id="PF06738"/>
    </source>
</evidence>
<reference evidence="10 11" key="1">
    <citation type="submission" date="2013-07" db="EMBL/GenBank/DDBJ databases">
        <authorList>
            <consortium name="DOE Joint Genome Institute"/>
            <person name="Eisen J."/>
            <person name="Huntemann M."/>
            <person name="Han J."/>
            <person name="Chen A."/>
            <person name="Kyrpides N."/>
            <person name="Mavromatis K."/>
            <person name="Markowitz V."/>
            <person name="Palaniappan K."/>
            <person name="Ivanova N."/>
            <person name="Schaumberg A."/>
            <person name="Pati A."/>
            <person name="Liolios K."/>
            <person name="Nordberg H.P."/>
            <person name="Cantor M.N."/>
            <person name="Hua S.X."/>
            <person name="Woyke T."/>
        </authorList>
    </citation>
    <scope>NUCLEOTIDE SEQUENCE [LARGE SCALE GENOMIC DNA]</scope>
    <source>
        <strain evidence="10 11">DSM 44712</strain>
    </source>
</reference>
<dbReference type="OrthoDB" id="9763957at2"/>
<feature type="transmembrane region" description="Helical" evidence="7">
    <location>
        <begin position="342"/>
        <end position="360"/>
    </location>
</feature>
<feature type="domain" description="Threonine/serine exporter-like N-terminal" evidence="8">
    <location>
        <begin position="50"/>
        <end position="294"/>
    </location>
</feature>
<evidence type="ECO:0008006" key="12">
    <source>
        <dbReference type="Google" id="ProtNLM"/>
    </source>
</evidence>
<dbReference type="InterPro" id="IPR024528">
    <property type="entry name" value="ThrE_2"/>
</dbReference>
<feature type="transmembrane region" description="Helical" evidence="7">
    <location>
        <begin position="424"/>
        <end position="448"/>
    </location>
</feature>
<comment type="subcellular location">
    <subcellularLocation>
        <location evidence="1">Cell membrane</location>
        <topology evidence="1">Multi-pass membrane protein</topology>
    </subcellularLocation>
</comment>
<dbReference type="PANTHER" id="PTHR34390:SF2">
    <property type="entry name" value="SUCCINATE TRANSPORTER SUBUNIT YJJP-RELATED"/>
    <property type="match status" value="1"/>
</dbReference>
<feature type="transmembrane region" description="Helical" evidence="7">
    <location>
        <begin position="206"/>
        <end position="228"/>
    </location>
</feature>
<dbReference type="Pfam" id="PF12821">
    <property type="entry name" value="ThrE_2"/>
    <property type="match status" value="1"/>
</dbReference>
<evidence type="ECO:0000256" key="3">
    <source>
        <dbReference type="ARBA" id="ARBA00022692"/>
    </source>
</evidence>
<dbReference type="HOGENOM" id="CLU_023738_2_2_11"/>
<feature type="transmembrane region" description="Helical" evidence="7">
    <location>
        <begin position="166"/>
        <end position="194"/>
    </location>
</feature>
<evidence type="ECO:0000256" key="2">
    <source>
        <dbReference type="ARBA" id="ARBA00022475"/>
    </source>
</evidence>
<keyword evidence="11" id="KW-1185">Reference proteome</keyword>
<gene>
    <name evidence="10" type="ORF">CryarDRAFT_3575</name>
</gene>
<evidence type="ECO:0000313" key="11">
    <source>
        <dbReference type="Proteomes" id="UP000021053"/>
    </source>
</evidence>
<dbReference type="PANTHER" id="PTHR34390">
    <property type="entry name" value="UPF0442 PROTEIN YJJB-RELATED"/>
    <property type="match status" value="1"/>
</dbReference>
<name>A0A010YQC5_9ACTN</name>
<dbReference type="PATRIC" id="fig|927661.3.peg.3535"/>
<organism evidence="10 11">
    <name type="scientific">Cryptosporangium arvum DSM 44712</name>
    <dbReference type="NCBI Taxonomy" id="927661"/>
    <lineage>
        <taxon>Bacteria</taxon>
        <taxon>Bacillati</taxon>
        <taxon>Actinomycetota</taxon>
        <taxon>Actinomycetes</taxon>
        <taxon>Cryptosporangiales</taxon>
        <taxon>Cryptosporangiaceae</taxon>
        <taxon>Cryptosporangium</taxon>
    </lineage>
</organism>
<evidence type="ECO:0000256" key="1">
    <source>
        <dbReference type="ARBA" id="ARBA00004651"/>
    </source>
</evidence>
<evidence type="ECO:0000256" key="7">
    <source>
        <dbReference type="SAM" id="Phobius"/>
    </source>
</evidence>
<dbReference type="EMBL" id="JFBT01000001">
    <property type="protein sequence ID" value="EXG82395.1"/>
    <property type="molecule type" value="Genomic_DNA"/>
</dbReference>
<accession>A0A010YQC5</accession>